<sequence>MNPTAAGVFGATYGTDPAGDVTAQSHQPLIDWIPMSTPEEEPATGEQPPGPGHYGEIAPGVPRYGQYAPPGLQSPAAEPVPSAAPLPGSTQRTAPRQVEVAFWLILAAAVIEALLVILGAFALFTPAGQSTAGQMLRNAGLTDESMLQPLLITALVISAVSVGIYVLLAYQIRRGRNWARITGAVLAAVSLLSLLQPDLITAVQMVLGVVAIILVFLPSVRSYFRH</sequence>
<comment type="caution">
    <text evidence="3">The sequence shown here is derived from an EMBL/GenBank/DDBJ whole genome shotgun (WGS) entry which is preliminary data.</text>
</comment>
<protein>
    <submittedName>
        <fullName evidence="3">Uncharacterized protein</fullName>
    </submittedName>
</protein>
<proteinExistence type="predicted"/>
<keyword evidence="2" id="KW-0472">Membrane</keyword>
<dbReference type="RefSeq" id="WP_196395085.1">
    <property type="nucleotide sequence ID" value="NZ_JADNYM010000002.1"/>
</dbReference>
<dbReference type="Proteomes" id="UP000655366">
    <property type="component" value="Unassembled WGS sequence"/>
</dbReference>
<feature type="transmembrane region" description="Helical" evidence="2">
    <location>
        <begin position="177"/>
        <end position="195"/>
    </location>
</feature>
<feature type="compositionally biased region" description="Low complexity" evidence="1">
    <location>
        <begin position="75"/>
        <end position="87"/>
    </location>
</feature>
<dbReference type="EMBL" id="JADNYM010000002">
    <property type="protein sequence ID" value="MBG0738136.1"/>
    <property type="molecule type" value="Genomic_DNA"/>
</dbReference>
<organism evidence="3 4">
    <name type="scientific">Arthrobacter terrae</name>
    <dbReference type="NCBI Taxonomy" id="2935737"/>
    <lineage>
        <taxon>Bacteria</taxon>
        <taxon>Bacillati</taxon>
        <taxon>Actinomycetota</taxon>
        <taxon>Actinomycetes</taxon>
        <taxon>Micrococcales</taxon>
        <taxon>Micrococcaceae</taxon>
        <taxon>Arthrobacter</taxon>
    </lineage>
</organism>
<accession>A0A931CNM5</accession>
<feature type="region of interest" description="Disordered" evidence="1">
    <location>
        <begin position="35"/>
        <end position="91"/>
    </location>
</feature>
<evidence type="ECO:0000313" key="3">
    <source>
        <dbReference type="EMBL" id="MBG0738136.1"/>
    </source>
</evidence>
<dbReference type="AlphaFoldDB" id="A0A931CNM5"/>
<feature type="transmembrane region" description="Helical" evidence="2">
    <location>
        <begin position="201"/>
        <end position="220"/>
    </location>
</feature>
<evidence type="ECO:0000256" key="2">
    <source>
        <dbReference type="SAM" id="Phobius"/>
    </source>
</evidence>
<evidence type="ECO:0000256" key="1">
    <source>
        <dbReference type="SAM" id="MobiDB-lite"/>
    </source>
</evidence>
<name>A0A931CNM5_9MICC</name>
<keyword evidence="2" id="KW-1133">Transmembrane helix</keyword>
<evidence type="ECO:0000313" key="4">
    <source>
        <dbReference type="Proteomes" id="UP000655366"/>
    </source>
</evidence>
<gene>
    <name evidence="3" type="ORF">IV500_01630</name>
</gene>
<feature type="transmembrane region" description="Helical" evidence="2">
    <location>
        <begin position="147"/>
        <end position="170"/>
    </location>
</feature>
<keyword evidence="2" id="KW-0812">Transmembrane</keyword>
<reference evidence="3 4" key="1">
    <citation type="submission" date="2020-11" db="EMBL/GenBank/DDBJ databases">
        <title>Arthrobacter antarcticus sp. nov., isolated from Antarctic Soil.</title>
        <authorList>
            <person name="Li J."/>
        </authorList>
    </citation>
    <scope>NUCLEOTIDE SEQUENCE [LARGE SCALE GENOMIC DNA]</scope>
    <source>
        <strain evidence="3 4">Z1-20</strain>
    </source>
</reference>
<keyword evidence="4" id="KW-1185">Reference proteome</keyword>
<feature type="transmembrane region" description="Helical" evidence="2">
    <location>
        <begin position="100"/>
        <end position="127"/>
    </location>
</feature>